<protein>
    <recommendedName>
        <fullName evidence="4">Colicin transporter</fullName>
    </recommendedName>
</protein>
<keyword evidence="1" id="KW-0812">Transmembrane</keyword>
<organism evidence="2 3">
    <name type="scientific">Kerstersia gyiorum</name>
    <dbReference type="NCBI Taxonomy" id="206506"/>
    <lineage>
        <taxon>Bacteria</taxon>
        <taxon>Pseudomonadati</taxon>
        <taxon>Pseudomonadota</taxon>
        <taxon>Betaproteobacteria</taxon>
        <taxon>Burkholderiales</taxon>
        <taxon>Alcaligenaceae</taxon>
        <taxon>Kerstersia</taxon>
    </lineage>
</organism>
<dbReference type="AlphaFoldDB" id="A0A4Q7MM67"/>
<accession>A0A4Q7MM67</accession>
<reference evidence="2 3" key="1">
    <citation type="submission" date="2019-02" db="EMBL/GenBank/DDBJ databases">
        <title>Genomic Encyclopedia of Type Strains, Phase IV (KMG-IV): sequencing the most valuable type-strain genomes for metagenomic binning, comparative biology and taxonomic classification.</title>
        <authorList>
            <person name="Goeker M."/>
        </authorList>
    </citation>
    <scope>NUCLEOTIDE SEQUENCE [LARGE SCALE GENOMIC DNA]</scope>
    <source>
        <strain evidence="2 3">DSM 16618</strain>
    </source>
</reference>
<evidence type="ECO:0008006" key="4">
    <source>
        <dbReference type="Google" id="ProtNLM"/>
    </source>
</evidence>
<comment type="caution">
    <text evidence="2">The sequence shown here is derived from an EMBL/GenBank/DDBJ whole genome shotgun (WGS) entry which is preliminary data.</text>
</comment>
<name>A0A4Q7MM67_9BURK</name>
<gene>
    <name evidence="2" type="ORF">EV679_2113</name>
</gene>
<feature type="transmembrane region" description="Helical" evidence="1">
    <location>
        <begin position="93"/>
        <end position="115"/>
    </location>
</feature>
<keyword evidence="1" id="KW-1133">Transmembrane helix</keyword>
<evidence type="ECO:0000313" key="3">
    <source>
        <dbReference type="Proteomes" id="UP000292039"/>
    </source>
</evidence>
<dbReference type="EMBL" id="SGWZ01000003">
    <property type="protein sequence ID" value="RZS69515.1"/>
    <property type="molecule type" value="Genomic_DNA"/>
</dbReference>
<sequence length="125" mass="14297">MNNCIRQEYLVTKKYYITHMIFGWLGGAAITYPFWNSDFAYKKIVFAIAIFGIIFYPVAKWIVERVTLSITKKEFWSNASFSRSARISGLLGAYWGTIFILTAPILIIFTLAFLIKKAFSQGKAS</sequence>
<evidence type="ECO:0000313" key="2">
    <source>
        <dbReference type="EMBL" id="RZS69515.1"/>
    </source>
</evidence>
<evidence type="ECO:0000256" key="1">
    <source>
        <dbReference type="SAM" id="Phobius"/>
    </source>
</evidence>
<keyword evidence="1" id="KW-0472">Membrane</keyword>
<feature type="transmembrane region" description="Helical" evidence="1">
    <location>
        <begin position="44"/>
        <end position="63"/>
    </location>
</feature>
<dbReference type="Proteomes" id="UP000292039">
    <property type="component" value="Unassembled WGS sequence"/>
</dbReference>
<proteinExistence type="predicted"/>
<feature type="transmembrane region" description="Helical" evidence="1">
    <location>
        <begin position="16"/>
        <end position="35"/>
    </location>
</feature>